<dbReference type="SUPFAM" id="SSF52540">
    <property type="entry name" value="P-loop containing nucleoside triphosphate hydrolases"/>
    <property type="match status" value="1"/>
</dbReference>
<dbReference type="RefSeq" id="WP_338578674.1">
    <property type="nucleotide sequence ID" value="NZ_CP146370.1"/>
</dbReference>
<dbReference type="Proteomes" id="UP001363460">
    <property type="component" value="Plasmid unnamed"/>
</dbReference>
<evidence type="ECO:0000313" key="2">
    <source>
        <dbReference type="EMBL" id="WWT56521.1"/>
    </source>
</evidence>
<protein>
    <submittedName>
        <fullName evidence="2">Conjugal transfer protein TraL</fullName>
    </submittedName>
</protein>
<geneLocation type="plasmid" evidence="2 3">
    <name>unnamed</name>
</geneLocation>
<sequence>MHQVHMILQGKGGVGKSLIATLLAQCLLEKTEGRGPGLIDTDPLNATFHGYQGLEVEHLQLLDENNKIIERRFDAMMERILTEDRDFVVDNGSPSFLPVTSYLIENDVPSMIAEAGKQLVVHTIVTGGANLIDNIASFADLVKQMPHEARIIVWENSYFGPVEAQGKRFQEMAAFLNNRERIHGLIQLERHESDTYREDLELLFKSKLTFEEALSSDLFGVMPRQRLKNVRNKWFERIRKVL</sequence>
<name>A0ABZ2IFZ9_9CAUL</name>
<gene>
    <name evidence="2" type="ORF">V8J38_16860</name>
</gene>
<dbReference type="EMBL" id="CP146370">
    <property type="protein sequence ID" value="WWT56521.1"/>
    <property type="molecule type" value="Genomic_DNA"/>
</dbReference>
<reference evidence="2 3" key="1">
    <citation type="submission" date="2024-02" db="EMBL/GenBank/DDBJ databases">
        <title>Distribution and functional of Brevundimonas-related endobacteria within Verticillium dahliae.</title>
        <authorList>
            <person name="Zeng H."/>
        </authorList>
    </citation>
    <scope>NUCLEOTIDE SEQUENCE [LARGE SCALE GENOMIC DNA]</scope>
    <source>
        <strain evidence="2 3">TRM 44200</strain>
        <plasmid evidence="2 3">unnamed</plasmid>
    </source>
</reference>
<keyword evidence="3" id="KW-1185">Reference proteome</keyword>
<feature type="domain" description="CobQ/CobB/MinD/ParA nucleotide binding" evidence="1">
    <location>
        <begin position="6"/>
        <end position="154"/>
    </location>
</feature>
<accession>A0ABZ2IFZ9</accession>
<dbReference type="Gene3D" id="3.40.50.300">
    <property type="entry name" value="P-loop containing nucleotide triphosphate hydrolases"/>
    <property type="match status" value="1"/>
</dbReference>
<proteinExistence type="predicted"/>
<keyword evidence="2" id="KW-0614">Plasmid</keyword>
<dbReference type="InterPro" id="IPR002586">
    <property type="entry name" value="CobQ/CobB/MinD/ParA_Nub-bd_dom"/>
</dbReference>
<organism evidence="2 3">
    <name type="scientific">Brevundimonas olei</name>
    <dbReference type="NCBI Taxonomy" id="657642"/>
    <lineage>
        <taxon>Bacteria</taxon>
        <taxon>Pseudomonadati</taxon>
        <taxon>Pseudomonadota</taxon>
        <taxon>Alphaproteobacteria</taxon>
        <taxon>Caulobacterales</taxon>
        <taxon>Caulobacteraceae</taxon>
        <taxon>Brevundimonas</taxon>
    </lineage>
</organism>
<evidence type="ECO:0000259" key="1">
    <source>
        <dbReference type="Pfam" id="PF01656"/>
    </source>
</evidence>
<evidence type="ECO:0000313" key="3">
    <source>
        <dbReference type="Proteomes" id="UP001363460"/>
    </source>
</evidence>
<dbReference type="Pfam" id="PF01656">
    <property type="entry name" value="CbiA"/>
    <property type="match status" value="1"/>
</dbReference>
<dbReference type="InterPro" id="IPR027417">
    <property type="entry name" value="P-loop_NTPase"/>
</dbReference>